<keyword evidence="3" id="KW-0963">Cytoplasm</keyword>
<dbReference type="STRING" id="142588.SAMN04488559_10465"/>
<evidence type="ECO:0000256" key="8">
    <source>
        <dbReference type="ARBA" id="ARBA00026068"/>
    </source>
</evidence>
<protein>
    <recommendedName>
        <fullName evidence="2">Cell division protein ZapA</fullName>
    </recommendedName>
    <alternativeName>
        <fullName evidence="9">Z ring-associated protein ZapA</fullName>
    </alternativeName>
</protein>
<dbReference type="GO" id="GO:0005829">
    <property type="term" value="C:cytosol"/>
    <property type="evidence" value="ECO:0007669"/>
    <property type="project" value="TreeGrafter"/>
</dbReference>
<dbReference type="InterPro" id="IPR053712">
    <property type="entry name" value="Bac_CellDiv_Activator"/>
</dbReference>
<evidence type="ECO:0000256" key="2">
    <source>
        <dbReference type="ARBA" id="ARBA00015195"/>
    </source>
</evidence>
<gene>
    <name evidence="11" type="ORF">SAMN04488559_10465</name>
</gene>
<evidence type="ECO:0000256" key="1">
    <source>
        <dbReference type="ARBA" id="ARBA00004496"/>
    </source>
</evidence>
<dbReference type="GO" id="GO:0032153">
    <property type="term" value="C:cell division site"/>
    <property type="evidence" value="ECO:0007669"/>
    <property type="project" value="TreeGrafter"/>
</dbReference>
<dbReference type="InterPro" id="IPR036192">
    <property type="entry name" value="Cell_div_ZapA-like_sf"/>
</dbReference>
<name>A0A1H9RKH5_9LACT</name>
<keyword evidence="12" id="KW-1185">Reference proteome</keyword>
<reference evidence="11 12" key="1">
    <citation type="submission" date="2016-10" db="EMBL/GenBank/DDBJ databases">
        <authorList>
            <person name="de Groot N.N."/>
        </authorList>
    </citation>
    <scope>NUCLEOTIDE SEQUENCE [LARGE SCALE GENOMIC DNA]</scope>
    <source>
        <strain evidence="11 12">DSM 13760</strain>
    </source>
</reference>
<dbReference type="Gene3D" id="6.10.250.790">
    <property type="match status" value="1"/>
</dbReference>
<comment type="subunit">
    <text evidence="8">Homodimer. Interacts with FtsZ.</text>
</comment>
<dbReference type="PANTHER" id="PTHR34981:SF1">
    <property type="entry name" value="CELL DIVISION PROTEIN ZAPA"/>
    <property type="match status" value="1"/>
</dbReference>
<evidence type="ECO:0000256" key="3">
    <source>
        <dbReference type="ARBA" id="ARBA00022490"/>
    </source>
</evidence>
<evidence type="ECO:0000256" key="4">
    <source>
        <dbReference type="ARBA" id="ARBA00022618"/>
    </source>
</evidence>
<evidence type="ECO:0000313" key="12">
    <source>
        <dbReference type="Proteomes" id="UP000198948"/>
    </source>
</evidence>
<evidence type="ECO:0000256" key="10">
    <source>
        <dbReference type="SAM" id="Coils"/>
    </source>
</evidence>
<comment type="subcellular location">
    <subcellularLocation>
        <location evidence="1">Cytoplasm</location>
    </subcellularLocation>
</comment>
<dbReference type="AlphaFoldDB" id="A0A1H9RKH5"/>
<dbReference type="RefSeq" id="WP_245706228.1">
    <property type="nucleotide sequence ID" value="NZ_FOHA01000004.1"/>
</dbReference>
<dbReference type="GO" id="GO:0000921">
    <property type="term" value="P:septin ring assembly"/>
    <property type="evidence" value="ECO:0007669"/>
    <property type="project" value="TreeGrafter"/>
</dbReference>
<dbReference type="Pfam" id="PF05164">
    <property type="entry name" value="ZapA"/>
    <property type="match status" value="1"/>
</dbReference>
<dbReference type="PANTHER" id="PTHR34981">
    <property type="entry name" value="CELL DIVISION PROTEIN ZAPA"/>
    <property type="match status" value="1"/>
</dbReference>
<evidence type="ECO:0000256" key="6">
    <source>
        <dbReference type="ARBA" id="ARBA00023306"/>
    </source>
</evidence>
<proteinExistence type="predicted"/>
<evidence type="ECO:0000256" key="7">
    <source>
        <dbReference type="ARBA" id="ARBA00024910"/>
    </source>
</evidence>
<keyword evidence="5" id="KW-0717">Septation</keyword>
<dbReference type="Proteomes" id="UP000198948">
    <property type="component" value="Unassembled WGS sequence"/>
</dbReference>
<dbReference type="EMBL" id="FOHA01000004">
    <property type="protein sequence ID" value="SER72449.1"/>
    <property type="molecule type" value="Genomic_DNA"/>
</dbReference>
<comment type="function">
    <text evidence="7">Activator of cell division through the inhibition of FtsZ GTPase activity, therefore promoting FtsZ assembly into bundles of protofilaments necessary for the formation of the division Z ring. It is recruited early at mid-cell but it is not essential for cell division.</text>
</comment>
<dbReference type="GO" id="GO:0043093">
    <property type="term" value="P:FtsZ-dependent cytokinesis"/>
    <property type="evidence" value="ECO:0007669"/>
    <property type="project" value="TreeGrafter"/>
</dbReference>
<keyword evidence="4 11" id="KW-0132">Cell division</keyword>
<evidence type="ECO:0000256" key="9">
    <source>
        <dbReference type="ARBA" id="ARBA00033158"/>
    </source>
</evidence>
<keyword evidence="6" id="KW-0131">Cell cycle</keyword>
<dbReference type="InterPro" id="IPR007838">
    <property type="entry name" value="Cell_div_ZapA-like"/>
</dbReference>
<dbReference type="GO" id="GO:0030428">
    <property type="term" value="C:cell septum"/>
    <property type="evidence" value="ECO:0007669"/>
    <property type="project" value="TreeGrafter"/>
</dbReference>
<evidence type="ECO:0000313" key="11">
    <source>
        <dbReference type="EMBL" id="SER72449.1"/>
    </source>
</evidence>
<dbReference type="GO" id="GO:0000917">
    <property type="term" value="P:division septum assembly"/>
    <property type="evidence" value="ECO:0007669"/>
    <property type="project" value="UniProtKB-KW"/>
</dbReference>
<feature type="coiled-coil region" evidence="10">
    <location>
        <begin position="68"/>
        <end position="95"/>
    </location>
</feature>
<accession>A0A1H9RKH5</accession>
<dbReference type="SUPFAM" id="SSF102829">
    <property type="entry name" value="Cell division protein ZapA-like"/>
    <property type="match status" value="1"/>
</dbReference>
<evidence type="ECO:0000256" key="5">
    <source>
        <dbReference type="ARBA" id="ARBA00023210"/>
    </source>
</evidence>
<organism evidence="11 12">
    <name type="scientific">Isobaculum melis</name>
    <dbReference type="NCBI Taxonomy" id="142588"/>
    <lineage>
        <taxon>Bacteria</taxon>
        <taxon>Bacillati</taxon>
        <taxon>Bacillota</taxon>
        <taxon>Bacilli</taxon>
        <taxon>Lactobacillales</taxon>
        <taxon>Carnobacteriaceae</taxon>
        <taxon>Isobaculum</taxon>
    </lineage>
</organism>
<keyword evidence="10" id="KW-0175">Coiled coil</keyword>
<sequence>MEPHKNKNRYKAIIGGREYTIIGDAPMGHMRLVAKSVNQQMAEISELSPYLDTTRVAVLTAVNATSDLLELQIETEKYKEKIAALEKEMLYLKQEIKANQD</sequence>